<evidence type="ECO:0000256" key="12">
    <source>
        <dbReference type="ARBA" id="ARBA00078262"/>
    </source>
</evidence>
<name>A0A814Q9T8_9BILA</name>
<evidence type="ECO:0000256" key="9">
    <source>
        <dbReference type="ARBA" id="ARBA00050981"/>
    </source>
</evidence>
<evidence type="ECO:0000259" key="15">
    <source>
        <dbReference type="Pfam" id="PF00291"/>
    </source>
</evidence>
<dbReference type="Gene3D" id="3.40.50.1100">
    <property type="match status" value="2"/>
</dbReference>
<dbReference type="GO" id="GO:0016740">
    <property type="term" value="F:transferase activity"/>
    <property type="evidence" value="ECO:0007669"/>
    <property type="project" value="UniProtKB-KW"/>
</dbReference>
<dbReference type="Pfam" id="PF00291">
    <property type="entry name" value="PALP"/>
    <property type="match status" value="1"/>
</dbReference>
<comment type="function">
    <text evidence="10">Catalyzes the conversion of O-succinyl-L-serine into cysteine, the last step in the cysteine biosynthesis pathway. Can also use O-acetyl-L-serine.</text>
</comment>
<protein>
    <recommendedName>
        <fullName evidence="11">Cysteine synthase 1</fullName>
    </recommendedName>
    <alternativeName>
        <fullName evidence="12">O-acetylserine (thiol)-lyase 1</fullName>
    </alternativeName>
    <alternativeName>
        <fullName evidence="13">O-acetylserine sulfhydrylase 1</fullName>
    </alternativeName>
    <alternativeName>
        <fullName evidence="14">O-succinylserine sulfhydrylase</fullName>
    </alternativeName>
</protein>
<evidence type="ECO:0000256" key="5">
    <source>
        <dbReference type="ARBA" id="ARBA00022679"/>
    </source>
</evidence>
<comment type="subcellular location">
    <subcellularLocation>
        <location evidence="2">Mitochondrion</location>
    </subcellularLocation>
</comment>
<dbReference type="GO" id="GO:0006535">
    <property type="term" value="P:cysteine biosynthetic process from serine"/>
    <property type="evidence" value="ECO:0007669"/>
    <property type="project" value="InterPro"/>
</dbReference>
<dbReference type="InterPro" id="IPR036052">
    <property type="entry name" value="TrpB-like_PALP_sf"/>
</dbReference>
<comment type="pathway">
    <text evidence="3">Amino-acid biosynthesis; L-cysteine biosynthesis; L-cysteine from L-serine: step 2/2.</text>
</comment>
<keyword evidence="6" id="KW-0663">Pyridoxal phosphate</keyword>
<evidence type="ECO:0000313" key="16">
    <source>
        <dbReference type="EMBL" id="CAF1117024.1"/>
    </source>
</evidence>
<evidence type="ECO:0000313" key="17">
    <source>
        <dbReference type="EMBL" id="CAF3880848.1"/>
    </source>
</evidence>
<evidence type="ECO:0000256" key="3">
    <source>
        <dbReference type="ARBA" id="ARBA00004962"/>
    </source>
</evidence>
<dbReference type="PANTHER" id="PTHR10314">
    <property type="entry name" value="CYSTATHIONINE BETA-SYNTHASE"/>
    <property type="match status" value="1"/>
</dbReference>
<evidence type="ECO:0000256" key="7">
    <source>
        <dbReference type="ARBA" id="ARBA00022946"/>
    </source>
</evidence>
<dbReference type="OrthoDB" id="10259545at2759"/>
<evidence type="ECO:0000256" key="6">
    <source>
        <dbReference type="ARBA" id="ARBA00022898"/>
    </source>
</evidence>
<evidence type="ECO:0000256" key="14">
    <source>
        <dbReference type="ARBA" id="ARBA00081847"/>
    </source>
</evidence>
<dbReference type="SUPFAM" id="SSF53686">
    <property type="entry name" value="Tryptophan synthase beta subunit-like PLP-dependent enzymes"/>
    <property type="match status" value="1"/>
</dbReference>
<evidence type="ECO:0000256" key="11">
    <source>
        <dbReference type="ARBA" id="ARBA00072087"/>
    </source>
</evidence>
<dbReference type="FunFam" id="3.40.50.1100:FF:000011">
    <property type="entry name" value="Cysteine synthase (o-acetylserine)"/>
    <property type="match status" value="1"/>
</dbReference>
<dbReference type="EMBL" id="CAJNOQ010005937">
    <property type="protein sequence ID" value="CAF1117024.1"/>
    <property type="molecule type" value="Genomic_DNA"/>
</dbReference>
<evidence type="ECO:0000256" key="10">
    <source>
        <dbReference type="ARBA" id="ARBA00058228"/>
    </source>
</evidence>
<feature type="domain" description="Tryptophan synthase beta chain-like PALP" evidence="15">
    <location>
        <begin position="42"/>
        <end position="320"/>
    </location>
</feature>
<keyword evidence="5" id="KW-0808">Transferase</keyword>
<dbReference type="EMBL" id="CAJOBC010005937">
    <property type="protein sequence ID" value="CAF3880848.1"/>
    <property type="molecule type" value="Genomic_DNA"/>
</dbReference>
<dbReference type="AlphaFoldDB" id="A0A814Q9T8"/>
<evidence type="ECO:0000256" key="1">
    <source>
        <dbReference type="ARBA" id="ARBA00001933"/>
    </source>
</evidence>
<organism evidence="16 18">
    <name type="scientific">Didymodactylos carnosus</name>
    <dbReference type="NCBI Taxonomy" id="1234261"/>
    <lineage>
        <taxon>Eukaryota</taxon>
        <taxon>Metazoa</taxon>
        <taxon>Spiralia</taxon>
        <taxon>Gnathifera</taxon>
        <taxon>Rotifera</taxon>
        <taxon>Eurotatoria</taxon>
        <taxon>Bdelloidea</taxon>
        <taxon>Philodinida</taxon>
        <taxon>Philodinidae</taxon>
        <taxon>Didymodactylos</taxon>
    </lineage>
</organism>
<evidence type="ECO:0000313" key="18">
    <source>
        <dbReference type="Proteomes" id="UP000663829"/>
    </source>
</evidence>
<comment type="caution">
    <text evidence="16">The sequence shown here is derived from an EMBL/GenBank/DDBJ whole genome shotgun (WGS) entry which is preliminary data.</text>
</comment>
<evidence type="ECO:0000256" key="8">
    <source>
        <dbReference type="ARBA" id="ARBA00023128"/>
    </source>
</evidence>
<dbReference type="InterPro" id="IPR001926">
    <property type="entry name" value="TrpB-like_PALP"/>
</dbReference>
<evidence type="ECO:0000256" key="2">
    <source>
        <dbReference type="ARBA" id="ARBA00004173"/>
    </source>
</evidence>
<keyword evidence="7" id="KW-0809">Transit peptide</keyword>
<dbReference type="Proteomes" id="UP000681722">
    <property type="component" value="Unassembled WGS sequence"/>
</dbReference>
<dbReference type="InterPro" id="IPR001216">
    <property type="entry name" value="P-phosphate_BS"/>
</dbReference>
<keyword evidence="4" id="KW-0028">Amino-acid biosynthesis</keyword>
<evidence type="ECO:0000256" key="4">
    <source>
        <dbReference type="ARBA" id="ARBA00022605"/>
    </source>
</evidence>
<dbReference type="CDD" id="cd01561">
    <property type="entry name" value="CBS_like"/>
    <property type="match status" value="1"/>
</dbReference>
<evidence type="ECO:0000256" key="13">
    <source>
        <dbReference type="ARBA" id="ARBA00079147"/>
    </source>
</evidence>
<comment type="cofactor">
    <cofactor evidence="1">
        <name>pyridoxal 5'-phosphate</name>
        <dbReference type="ChEBI" id="CHEBI:597326"/>
    </cofactor>
</comment>
<gene>
    <name evidence="16" type="ORF">GPM918_LOCUS19506</name>
    <name evidence="17" type="ORF">SRO942_LOCUS19503</name>
</gene>
<sequence length="367" mass="40570">MLPIRLSSSIFLSALEKQSAKTFVRLKSEIFQKHILDGFLETVGNTPLIRLPRISKDAGCEILVKAEFLNPGGSVKDRAAYFLIKDALDKNLIKPGGTIVEGTAGNTGIGLAHICNAMGFKCVIFMPENQSKEKIDILRVLGAEVTTVPVVPFTDPLNYNHYARRYAEKLDNALWTNQFDNRANRMGHYATTGPEIWRQTNGKVDAVVLSTGTAGTLAGVSMFLKEKNSNIRTVLADPPGSSLYHYIKSGKLDRTDGSSITEGIGQGRITENLKDAPIDESLFVSDQETVNMTFRLLCEEGLYVGASSGLNVAAAVTVRMRQDDIYLVEKFTKIYNDICQLRQAFEYSTVECRNKRAESEPNITDTR</sequence>
<reference evidence="16" key="1">
    <citation type="submission" date="2021-02" db="EMBL/GenBank/DDBJ databases">
        <authorList>
            <person name="Nowell W R."/>
        </authorList>
    </citation>
    <scope>NUCLEOTIDE SEQUENCE</scope>
</reference>
<dbReference type="GO" id="GO:0005739">
    <property type="term" value="C:mitochondrion"/>
    <property type="evidence" value="ECO:0007669"/>
    <property type="project" value="UniProtKB-SubCell"/>
</dbReference>
<dbReference type="Proteomes" id="UP000663829">
    <property type="component" value="Unassembled WGS sequence"/>
</dbReference>
<dbReference type="InterPro" id="IPR050214">
    <property type="entry name" value="Cys_Synth/Cystath_Beta-Synth"/>
</dbReference>
<keyword evidence="18" id="KW-1185">Reference proteome</keyword>
<proteinExistence type="predicted"/>
<accession>A0A814Q9T8</accession>
<dbReference type="NCBIfam" id="NF007989">
    <property type="entry name" value="PRK10717.1"/>
    <property type="match status" value="1"/>
</dbReference>
<comment type="catalytic activity">
    <reaction evidence="9">
        <text>O-succinyl-L-serine + hydrogen sulfide = L-cysteine + succinate</text>
        <dbReference type="Rhea" id="RHEA:53816"/>
        <dbReference type="ChEBI" id="CHEBI:29919"/>
        <dbReference type="ChEBI" id="CHEBI:30031"/>
        <dbReference type="ChEBI" id="CHEBI:35235"/>
        <dbReference type="ChEBI" id="CHEBI:136856"/>
    </reaction>
</comment>
<dbReference type="PROSITE" id="PS00901">
    <property type="entry name" value="CYS_SYNTHASE"/>
    <property type="match status" value="1"/>
</dbReference>
<keyword evidence="8" id="KW-0496">Mitochondrion</keyword>